<dbReference type="STRING" id="633148.Tagg_1113"/>
<dbReference type="PANTHER" id="PTHR30290:SF82">
    <property type="entry name" value="ABC-TYPE DIPEPTIDE_OLIGOPEPTIDE TRANSPORT SYSTEM, PERIPLASMIC COMPONENT"/>
    <property type="match status" value="1"/>
</dbReference>
<name>D5U2N2_THEAM</name>
<dbReference type="EMBL" id="CP001939">
    <property type="protein sequence ID" value="ADG91382.1"/>
    <property type="molecule type" value="Genomic_DNA"/>
</dbReference>
<feature type="transmembrane region" description="Helical" evidence="1">
    <location>
        <begin position="12"/>
        <end position="30"/>
    </location>
</feature>
<evidence type="ECO:0000313" key="3">
    <source>
        <dbReference type="EMBL" id="ADG91382.1"/>
    </source>
</evidence>
<feature type="transmembrane region" description="Helical" evidence="1">
    <location>
        <begin position="666"/>
        <end position="688"/>
    </location>
</feature>
<gene>
    <name evidence="3" type="ordered locus">Tagg_1113</name>
</gene>
<proteinExistence type="predicted"/>
<keyword evidence="1" id="KW-0812">Transmembrane</keyword>
<reference evidence="4" key="2">
    <citation type="journal article" date="2010" name="Stand. Genomic Sci.">
        <title>Complete genome sequence of Thermosphaera aggregans type strain (M11TLT).</title>
        <authorList>
            <person name="Spring S."/>
            <person name="Rachel R."/>
            <person name="Lapidus A."/>
            <person name="Davenport K."/>
            <person name="Tice H."/>
            <person name="Copeland A."/>
            <person name="Cheng J.-F."/>
            <person name="Lucas S."/>
            <person name="Chen F."/>
            <person name="Nolan M."/>
            <person name="Bruce D."/>
            <person name="Goodwin L."/>
            <person name="Pitluck S."/>
            <person name="Ivanova N."/>
            <person name="Mavromatis K."/>
            <person name="Ovchinnikova G."/>
            <person name="Pati A."/>
            <person name="Chen A."/>
            <person name="Palaniappan K."/>
            <person name="Land M."/>
            <person name="Hauser L."/>
            <person name="Chang Y.-J."/>
            <person name="Jeffries C.C."/>
            <person name="Brettin T."/>
            <person name="Detter J.C."/>
            <person name="Tapia R."/>
            <person name="Han C."/>
            <person name="Heimerl T."/>
            <person name="Weikl F."/>
            <person name="Brambilla E."/>
            <person name="Goker M."/>
            <person name="Bristow J."/>
            <person name="Eisen J.A."/>
            <person name="Markowitz V."/>
            <person name="Hugenholtz P."/>
            <person name="Kyrpides N.C."/>
            <person name="Klenk H.-P."/>
        </authorList>
    </citation>
    <scope>NUCLEOTIDE SEQUENCE [LARGE SCALE GENOMIC DNA]</scope>
    <source>
        <strain evidence="4">DSM 11486 / M11TL</strain>
    </source>
</reference>
<dbReference type="GO" id="GO:0015833">
    <property type="term" value="P:peptide transport"/>
    <property type="evidence" value="ECO:0007669"/>
    <property type="project" value="TreeGrafter"/>
</dbReference>
<organism evidence="3 4">
    <name type="scientific">Thermosphaera aggregans (strain DSM 11486 / M11TL)</name>
    <dbReference type="NCBI Taxonomy" id="633148"/>
    <lineage>
        <taxon>Archaea</taxon>
        <taxon>Thermoproteota</taxon>
        <taxon>Thermoprotei</taxon>
        <taxon>Desulfurococcales</taxon>
        <taxon>Desulfurococcaceae</taxon>
        <taxon>Thermosphaera</taxon>
    </lineage>
</organism>
<protein>
    <submittedName>
        <fullName evidence="3">Extracellular solute-binding protein family 5</fullName>
    </submittedName>
</protein>
<reference evidence="3 4" key="1">
    <citation type="journal article" date="2010" name="Stand. Genomic Sci.">
        <title>Complete genome sequence of Thermosphaera aggregans type strain (M11TL).</title>
        <authorList>
            <person name="Spring S."/>
            <person name="Rachel R."/>
            <person name="Lapidus A."/>
            <person name="Davenport K."/>
            <person name="Tice H."/>
            <person name="Copeland A."/>
            <person name="Cheng J.F."/>
            <person name="Lucas S."/>
            <person name="Chen F."/>
            <person name="Nolan M."/>
            <person name="Bruce D."/>
            <person name="Goodwin L."/>
            <person name="Pitluck S."/>
            <person name="Ivanova N."/>
            <person name="Mavromatis K."/>
            <person name="Ovchinnikova G."/>
            <person name="Pati A."/>
            <person name="Chen A."/>
            <person name="Palaniappan K."/>
            <person name="Land M."/>
            <person name="Hauser L."/>
            <person name="Chang Y.J."/>
            <person name="Jeffries C.C."/>
            <person name="Brettin T."/>
            <person name="Detter J.C."/>
            <person name="Tapia R."/>
            <person name="Han C."/>
            <person name="Heimerl T."/>
            <person name="Weikl F."/>
            <person name="Brambilla E."/>
            <person name="Goker M."/>
            <person name="Bristow J."/>
            <person name="Eisen J.A."/>
            <person name="Markowitz V."/>
            <person name="Hugenholtz P."/>
            <person name="Kyrpides N.C."/>
            <person name="Klenk H.P."/>
        </authorList>
    </citation>
    <scope>NUCLEOTIDE SEQUENCE [LARGE SCALE GENOMIC DNA]</scope>
    <source>
        <strain evidence="4">DSM 11486 / M11TL</strain>
    </source>
</reference>
<dbReference type="GO" id="GO:1904680">
    <property type="term" value="F:peptide transmembrane transporter activity"/>
    <property type="evidence" value="ECO:0007669"/>
    <property type="project" value="TreeGrafter"/>
</dbReference>
<dbReference type="InterPro" id="IPR000914">
    <property type="entry name" value="SBP_5_dom"/>
</dbReference>
<dbReference type="HOGENOM" id="CLU_017028_8_3_2"/>
<evidence type="ECO:0000256" key="1">
    <source>
        <dbReference type="SAM" id="Phobius"/>
    </source>
</evidence>
<keyword evidence="4" id="KW-1185">Reference proteome</keyword>
<evidence type="ECO:0000313" key="4">
    <source>
        <dbReference type="Proteomes" id="UP000002376"/>
    </source>
</evidence>
<feature type="domain" description="Solute-binding protein family 5" evidence="2">
    <location>
        <begin position="92"/>
        <end position="485"/>
    </location>
</feature>
<dbReference type="SUPFAM" id="SSF53850">
    <property type="entry name" value="Periplasmic binding protein-like II"/>
    <property type="match status" value="1"/>
</dbReference>
<dbReference type="InterPro" id="IPR039424">
    <property type="entry name" value="SBP_5"/>
</dbReference>
<reference key="3">
    <citation type="submission" date="2010-02" db="EMBL/GenBank/DDBJ databases">
        <title>Complete genome sequence of Thermosphaera aggregans type strain (M11TL).</title>
        <authorList>
            <consortium name="US DOE Joint Genome Institute (JGI-PGF)"/>
            <person name="Spring S."/>
            <person name="Lapidus A."/>
            <person name="Munk C."/>
            <person name="Schroeder M."/>
            <person name="Glavina Del Rio T."/>
            <person name="Tice H."/>
            <person name="Copeland A."/>
            <person name="Cheng J.-F."/>
            <person name="Lucas S."/>
            <person name="Chen F."/>
            <person name="Nolan M."/>
            <person name="Bruce D."/>
            <person name="Goodwin L."/>
            <person name="Pitluck S."/>
            <person name="Ivanova N."/>
            <person name="Mavromatis K."/>
            <person name="Ovchinnikova G."/>
            <person name="Pati A."/>
            <person name="Chen A."/>
            <person name="Palaniappan K."/>
            <person name="Land M."/>
            <person name="Hauser L."/>
            <person name="Chang Y.-J."/>
            <person name="Jeffries C.C."/>
            <person name="Brettin T."/>
            <person name="Detter J.C."/>
            <person name="Tapia R."/>
            <person name="Han C."/>
            <person name="Chain P."/>
            <person name="Heimerl T."/>
            <person name="Weik F."/>
            <person name="Goker M."/>
            <person name="Rachel R."/>
            <person name="Bristow J."/>
            <person name="Eisen J.A."/>
            <person name="Markowitz V."/>
            <person name="Hugenholtz P."/>
            <person name="Kyrpides N.C."/>
            <person name="Klenk H.-P."/>
        </authorList>
    </citation>
    <scope>NUCLEOTIDE SEQUENCE</scope>
    <source>
        <strain>DSM 11486</strain>
    </source>
</reference>
<keyword evidence="1" id="KW-0472">Membrane</keyword>
<accession>D5U2N2</accession>
<dbReference type="AlphaFoldDB" id="D5U2N2"/>
<dbReference type="Gene3D" id="3.10.105.10">
    <property type="entry name" value="Dipeptide-binding Protein, Domain 3"/>
    <property type="match status" value="1"/>
</dbReference>
<evidence type="ECO:0000259" key="2">
    <source>
        <dbReference type="Pfam" id="PF00496"/>
    </source>
</evidence>
<dbReference type="Gene3D" id="3.90.76.10">
    <property type="entry name" value="Dipeptide-binding Protein, Domain 1"/>
    <property type="match status" value="1"/>
</dbReference>
<dbReference type="Gene3D" id="3.40.190.10">
    <property type="entry name" value="Periplasmic binding protein-like II"/>
    <property type="match status" value="1"/>
</dbReference>
<keyword evidence="1" id="KW-1133">Transmembrane helix</keyword>
<dbReference type="CDD" id="cd08509">
    <property type="entry name" value="PBP2_TmCBP_oligosaccharides_like"/>
    <property type="match status" value="1"/>
</dbReference>
<dbReference type="PANTHER" id="PTHR30290">
    <property type="entry name" value="PERIPLASMIC BINDING COMPONENT OF ABC TRANSPORTER"/>
    <property type="match status" value="1"/>
</dbReference>
<dbReference type="Proteomes" id="UP000002376">
    <property type="component" value="Chromosome"/>
</dbReference>
<sequence>MMDKYLAHGVSILLILGLVSPMLIILPIHLAEEQFPRDETVFVTGAQWTPPSTWNPMAPSQTWGTYTYGGFLYLPLFQYVPGLNLWIPVIGESFEMPNEYVLRVKIRPEAKWSDGMPITAYDVEYTFNLSVKLGSGPAAGSELYVAEVKAKDSSTLEFYIRNDTKNYYMFTLYALQIAPVPKHIYEMVYQQIGDQIIEWRNCGGVCDDIVNLPQVVSGPYKLYYFDELRVVYIRLDNWWGKEIFGLPRPRYLVHRIYLSNEQALLDLMQGNVDWSGIFMPNVWELANYGVKTYYSGKPYFRPNQILVLYLNNQVEYLRDPVLKKAIAYAIEYDEVITKAWYGYTRQASMSFVFEIYEQYKVWINTTLAQQYWGTPDAKVVTNKNYARQLLDQAGYLDIDGDGYRETPTGQPLNISIMVPTGWTDWMIAADLIAGDLRDIGINAQSFPVDYGAYWGYIQGATYTALIGWLPAPTFSHPWDTYRYFLDSRLSPPTGNWEWYNNTEVSTLIEEASRALSFEERMRYFSQIQEIIYRDIPSIALAYAPQWYVYSTLYWVGWPSESNPWWTEVAPYREYSLALWTLFSLVPSGEQPIRPAWAASVDQGGVLIPNDYLLAMLANATGQPFITTPIQTTTPPATTTFNTMTSPTTTEPIQTTTPPTGGGATNLLITLAVVAIAVVAFIIGVRYVVRRKT</sequence>
<dbReference type="eggNOG" id="arCOG01534">
    <property type="taxonomic scope" value="Archaea"/>
</dbReference>
<dbReference type="Pfam" id="PF00496">
    <property type="entry name" value="SBP_bac_5"/>
    <property type="match status" value="1"/>
</dbReference>
<dbReference type="KEGG" id="tag:Tagg_1113"/>